<keyword evidence="1" id="KW-0812">Transmembrane</keyword>
<keyword evidence="2" id="KW-0808">Transferase</keyword>
<evidence type="ECO:0000256" key="1">
    <source>
        <dbReference type="SAM" id="Phobius"/>
    </source>
</evidence>
<protein>
    <submittedName>
        <fullName evidence="2">Reverse transcriptase</fullName>
    </submittedName>
</protein>
<dbReference type="PaxDb" id="67767-A0A0J7KKI5"/>
<reference evidence="2 3" key="1">
    <citation type="submission" date="2015-04" db="EMBL/GenBank/DDBJ databases">
        <title>Lasius niger genome sequencing.</title>
        <authorList>
            <person name="Konorov E.A."/>
            <person name="Nikitin M.A."/>
            <person name="Kirill M.V."/>
            <person name="Chang P."/>
        </authorList>
    </citation>
    <scope>NUCLEOTIDE SEQUENCE [LARGE SCALE GENOMIC DNA]</scope>
    <source>
        <tissue evidence="2">Whole</tissue>
    </source>
</reference>
<evidence type="ECO:0000313" key="3">
    <source>
        <dbReference type="Proteomes" id="UP000036403"/>
    </source>
</evidence>
<dbReference type="AlphaFoldDB" id="A0A0J7KKI5"/>
<keyword evidence="2" id="KW-0548">Nucleotidyltransferase</keyword>
<keyword evidence="3" id="KW-1185">Reference proteome</keyword>
<accession>A0A0J7KKI5</accession>
<dbReference type="EMBL" id="LBMM01006287">
    <property type="protein sequence ID" value="KMQ90731.1"/>
    <property type="molecule type" value="Genomic_DNA"/>
</dbReference>
<evidence type="ECO:0000313" key="2">
    <source>
        <dbReference type="EMBL" id="KMQ90731.1"/>
    </source>
</evidence>
<keyword evidence="1" id="KW-1133">Transmembrane helix</keyword>
<gene>
    <name evidence="2" type="ORF">RF55_9481</name>
</gene>
<keyword evidence="1" id="KW-0472">Membrane</keyword>
<name>A0A0J7KKI5_LASNI</name>
<organism evidence="2 3">
    <name type="scientific">Lasius niger</name>
    <name type="common">Black garden ant</name>
    <dbReference type="NCBI Taxonomy" id="67767"/>
    <lineage>
        <taxon>Eukaryota</taxon>
        <taxon>Metazoa</taxon>
        <taxon>Ecdysozoa</taxon>
        <taxon>Arthropoda</taxon>
        <taxon>Hexapoda</taxon>
        <taxon>Insecta</taxon>
        <taxon>Pterygota</taxon>
        <taxon>Neoptera</taxon>
        <taxon>Endopterygota</taxon>
        <taxon>Hymenoptera</taxon>
        <taxon>Apocrita</taxon>
        <taxon>Aculeata</taxon>
        <taxon>Formicoidea</taxon>
        <taxon>Formicidae</taxon>
        <taxon>Formicinae</taxon>
        <taxon>Lasius</taxon>
        <taxon>Lasius</taxon>
    </lineage>
</organism>
<dbReference type="Proteomes" id="UP000036403">
    <property type="component" value="Unassembled WGS sequence"/>
</dbReference>
<keyword evidence="2" id="KW-0695">RNA-directed DNA polymerase</keyword>
<sequence length="220" mass="25457">MEGRVERIIGTLNRLMPNLRDPDERRRRLFANVVLSVLLYGAPVWGNKLLTSKRHMALNRLMCSVAQRVISAYRTVSGNAAFLLARIHSLRFLAPMRKKVYAQLKGLKDEGLYTPKTRDAVKEAEFTDMCERWRTYLERPNTPGEYTKMAVVPHLENWMKRKHGSLSFHLTQILTSHGCFAKFLRRIGKRANDSCDFCGEEDSAIHTLCECPAWYPSHFR</sequence>
<dbReference type="OrthoDB" id="7698238at2759"/>
<comment type="caution">
    <text evidence="2">The sequence shown here is derived from an EMBL/GenBank/DDBJ whole genome shotgun (WGS) entry which is preliminary data.</text>
</comment>
<proteinExistence type="predicted"/>
<dbReference type="GO" id="GO:0003964">
    <property type="term" value="F:RNA-directed DNA polymerase activity"/>
    <property type="evidence" value="ECO:0007669"/>
    <property type="project" value="UniProtKB-KW"/>
</dbReference>
<feature type="transmembrane region" description="Helical" evidence="1">
    <location>
        <begin position="29"/>
        <end position="46"/>
    </location>
</feature>